<dbReference type="PANTHER" id="PTHR33169:SF13">
    <property type="entry name" value="PADR-FAMILY TRANSCRIPTIONAL REGULATOR"/>
    <property type="match status" value="1"/>
</dbReference>
<dbReference type="InterPro" id="IPR036390">
    <property type="entry name" value="WH_DNA-bd_sf"/>
</dbReference>
<name>A0A3A1UD98_9MICO</name>
<keyword evidence="3" id="KW-1185">Reference proteome</keyword>
<protein>
    <submittedName>
        <fullName evidence="2">PadR family transcriptional regulator</fullName>
    </submittedName>
</protein>
<sequence length="112" mass="12194">MAQPLGESAFWILTALAAGRRHGYAIVQEATTASDGEVRLKATTLYAVLERLELDGLVQQDGEEVVDGRTRRYYRLTDDGAGRLRADTDLLESKVRAARSNLAGFRAAKGLA</sequence>
<evidence type="ECO:0000259" key="1">
    <source>
        <dbReference type="Pfam" id="PF03551"/>
    </source>
</evidence>
<dbReference type="AlphaFoldDB" id="A0A3A1UD98"/>
<dbReference type="Proteomes" id="UP000265742">
    <property type="component" value="Unassembled WGS sequence"/>
</dbReference>
<dbReference type="InterPro" id="IPR052509">
    <property type="entry name" value="Metal_resp_DNA-bind_regulator"/>
</dbReference>
<dbReference type="EMBL" id="QXTG01000001">
    <property type="protein sequence ID" value="RIX31076.1"/>
    <property type="molecule type" value="Genomic_DNA"/>
</dbReference>
<dbReference type="Pfam" id="PF03551">
    <property type="entry name" value="PadR"/>
    <property type="match status" value="1"/>
</dbReference>
<gene>
    <name evidence="2" type="ORF">D1781_06810</name>
</gene>
<comment type="caution">
    <text evidence="2">The sequence shown here is derived from an EMBL/GenBank/DDBJ whole genome shotgun (WGS) entry which is preliminary data.</text>
</comment>
<feature type="domain" description="Transcription regulator PadR N-terminal" evidence="1">
    <location>
        <begin position="12"/>
        <end position="85"/>
    </location>
</feature>
<proteinExistence type="predicted"/>
<dbReference type="PANTHER" id="PTHR33169">
    <property type="entry name" value="PADR-FAMILY TRANSCRIPTIONAL REGULATOR"/>
    <property type="match status" value="1"/>
</dbReference>
<dbReference type="SUPFAM" id="SSF46785">
    <property type="entry name" value="Winged helix' DNA-binding domain"/>
    <property type="match status" value="1"/>
</dbReference>
<accession>A0A3A1UD98</accession>
<dbReference type="InterPro" id="IPR005149">
    <property type="entry name" value="Tscrpt_reg_PadR_N"/>
</dbReference>
<organism evidence="2 3">
    <name type="scientific">Amnibacterium setariae</name>
    <dbReference type="NCBI Taxonomy" id="2306585"/>
    <lineage>
        <taxon>Bacteria</taxon>
        <taxon>Bacillati</taxon>
        <taxon>Actinomycetota</taxon>
        <taxon>Actinomycetes</taxon>
        <taxon>Micrococcales</taxon>
        <taxon>Microbacteriaceae</taxon>
        <taxon>Amnibacterium</taxon>
    </lineage>
</organism>
<reference evidence="3" key="1">
    <citation type="submission" date="2018-09" db="EMBL/GenBank/DDBJ databases">
        <authorList>
            <person name="Kim I."/>
        </authorList>
    </citation>
    <scope>NUCLEOTIDE SEQUENCE [LARGE SCALE GENOMIC DNA]</scope>
    <source>
        <strain evidence="3">DD4a</strain>
    </source>
</reference>
<evidence type="ECO:0000313" key="3">
    <source>
        <dbReference type="Proteomes" id="UP000265742"/>
    </source>
</evidence>
<dbReference type="RefSeq" id="WP_119481438.1">
    <property type="nucleotide sequence ID" value="NZ_QXTG01000001.1"/>
</dbReference>
<dbReference type="OrthoDB" id="122286at2"/>
<dbReference type="Gene3D" id="1.10.10.10">
    <property type="entry name" value="Winged helix-like DNA-binding domain superfamily/Winged helix DNA-binding domain"/>
    <property type="match status" value="1"/>
</dbReference>
<evidence type="ECO:0000313" key="2">
    <source>
        <dbReference type="EMBL" id="RIX31076.1"/>
    </source>
</evidence>
<dbReference type="InterPro" id="IPR036388">
    <property type="entry name" value="WH-like_DNA-bd_sf"/>
</dbReference>